<dbReference type="EMBL" id="JBEUSY010000490">
    <property type="protein sequence ID" value="KAL1229413.1"/>
    <property type="molecule type" value="Genomic_DNA"/>
</dbReference>
<protein>
    <submittedName>
        <fullName evidence="1">Arginine--tRNA ligase</fullName>
    </submittedName>
</protein>
<gene>
    <name evidence="1" type="ORF">TSPI_04541</name>
</gene>
<accession>A0ABR3K7A2</accession>
<sequence>MDPELDIYPFSAPLDFDINGVKAGSLETPLFCLTNEHPTCNLFIAQQQISFQLSENEVIIIAFQFMKSRGFTARQPLF</sequence>
<reference evidence="1 2" key="1">
    <citation type="submission" date="2024-07" db="EMBL/GenBank/DDBJ databases">
        <title>Enhanced genomic and transcriptomic resources for Trichinella pseudospiralis and T. spiralis underpin the discovery of pronounced molecular differences between stages and species.</title>
        <authorList>
            <person name="Pasi K.K."/>
            <person name="La Rosa G."/>
            <person name="Gomez-Morales M.A."/>
            <person name="Tosini F."/>
            <person name="Sumanam S."/>
            <person name="Young N.D."/>
            <person name="Chang B.C."/>
            <person name="Robin G.B."/>
        </authorList>
    </citation>
    <scope>NUCLEOTIDE SEQUENCE [LARGE SCALE GENOMIC DNA]</scope>
    <source>
        <strain evidence="1">ISS534</strain>
    </source>
</reference>
<organism evidence="1 2">
    <name type="scientific">Trichinella spiralis</name>
    <name type="common">Trichina worm</name>
    <dbReference type="NCBI Taxonomy" id="6334"/>
    <lineage>
        <taxon>Eukaryota</taxon>
        <taxon>Metazoa</taxon>
        <taxon>Ecdysozoa</taxon>
        <taxon>Nematoda</taxon>
        <taxon>Enoplea</taxon>
        <taxon>Dorylaimia</taxon>
        <taxon>Trichinellida</taxon>
        <taxon>Trichinellidae</taxon>
        <taxon>Trichinella</taxon>
    </lineage>
</organism>
<comment type="caution">
    <text evidence="1">The sequence shown here is derived from an EMBL/GenBank/DDBJ whole genome shotgun (WGS) entry which is preliminary data.</text>
</comment>
<evidence type="ECO:0000313" key="2">
    <source>
        <dbReference type="Proteomes" id="UP001558632"/>
    </source>
</evidence>
<proteinExistence type="predicted"/>
<keyword evidence="2" id="KW-1185">Reference proteome</keyword>
<evidence type="ECO:0000313" key="1">
    <source>
        <dbReference type="EMBL" id="KAL1229413.1"/>
    </source>
</evidence>
<keyword evidence="1" id="KW-0436">Ligase</keyword>
<dbReference type="Proteomes" id="UP001558632">
    <property type="component" value="Unassembled WGS sequence"/>
</dbReference>
<name>A0ABR3K7A2_TRISP</name>
<dbReference type="GO" id="GO:0016874">
    <property type="term" value="F:ligase activity"/>
    <property type="evidence" value="ECO:0007669"/>
    <property type="project" value="UniProtKB-KW"/>
</dbReference>